<sequence length="305" mass="34067">MPAVIAAVAVIALTVTVAGPVLIAAANGDTVVNMLDCIKKLIQQIRERAPGMPKPPPGRSKKDMKKAAQELGLKYKYYNFGFCGPQGAGKSSLINSLRDLPNVEKTQDWNHDIFNAAPTGETETTTRLNQYGWRKDDEAPRYLRLWDIPGCGTIGNRIQNYFNDNHLYVFDCLLMITQGILGEYELRILNEAGACNTPIVIVLSKSELKAESKARCRYDRKDMSATEYQPIVEDTINEAKQHMLDTINKAQASYKSIKISRVFVVSAVKFRDFLKTHTETDALLAFETSELLSYLVAEAKNKRVA</sequence>
<feature type="chain" id="PRO_5035690562" description="IRG-type G domain-containing protein" evidence="2">
    <location>
        <begin position="19"/>
        <end position="305"/>
    </location>
</feature>
<dbReference type="PANTHER" id="PTHR14143:SF1">
    <property type="entry name" value="IRG-TYPE G DOMAIN-CONTAINING PROTEIN"/>
    <property type="match status" value="1"/>
</dbReference>
<dbReference type="OrthoDB" id="422720at2759"/>
<gene>
    <name evidence="4" type="ORF">TIS948_LOCUS2281</name>
    <name evidence="5" type="ORF">UJA718_LOCUS16179</name>
</gene>
<dbReference type="EMBL" id="CAJOBP010002478">
    <property type="protein sequence ID" value="CAF4356954.1"/>
    <property type="molecule type" value="Genomic_DNA"/>
</dbReference>
<evidence type="ECO:0000313" key="6">
    <source>
        <dbReference type="Proteomes" id="UP000663825"/>
    </source>
</evidence>
<reference evidence="4" key="1">
    <citation type="submission" date="2021-02" db="EMBL/GenBank/DDBJ databases">
        <authorList>
            <person name="Nowell W R."/>
        </authorList>
    </citation>
    <scope>NUCLEOTIDE SEQUENCE</scope>
</reference>
<dbReference type="GO" id="GO:0016020">
    <property type="term" value="C:membrane"/>
    <property type="evidence" value="ECO:0007669"/>
    <property type="project" value="InterPro"/>
</dbReference>
<dbReference type="AlphaFoldDB" id="A0A817L0Q1"/>
<evidence type="ECO:0000313" key="4">
    <source>
        <dbReference type="EMBL" id="CAF3017737.1"/>
    </source>
</evidence>
<dbReference type="InterPro" id="IPR027417">
    <property type="entry name" value="P-loop_NTPase"/>
</dbReference>
<comment type="similarity">
    <text evidence="1">Belongs to the TRAFAC class dynamin-like GTPase superfamily. IRG family.</text>
</comment>
<evidence type="ECO:0000259" key="3">
    <source>
        <dbReference type="PROSITE" id="PS51716"/>
    </source>
</evidence>
<evidence type="ECO:0000256" key="1">
    <source>
        <dbReference type="ARBA" id="ARBA00005429"/>
    </source>
</evidence>
<dbReference type="EMBL" id="CAJNXB010000069">
    <property type="protein sequence ID" value="CAF3017737.1"/>
    <property type="molecule type" value="Genomic_DNA"/>
</dbReference>
<protein>
    <recommendedName>
        <fullName evidence="3">IRG-type G domain-containing protein</fullName>
    </recommendedName>
</protein>
<evidence type="ECO:0000313" key="5">
    <source>
        <dbReference type="EMBL" id="CAF4356954.1"/>
    </source>
</evidence>
<keyword evidence="7" id="KW-1185">Reference proteome</keyword>
<organism evidence="4 6">
    <name type="scientific">Rotaria socialis</name>
    <dbReference type="NCBI Taxonomy" id="392032"/>
    <lineage>
        <taxon>Eukaryota</taxon>
        <taxon>Metazoa</taxon>
        <taxon>Spiralia</taxon>
        <taxon>Gnathifera</taxon>
        <taxon>Rotifera</taxon>
        <taxon>Eurotatoria</taxon>
        <taxon>Bdelloidea</taxon>
        <taxon>Philodinida</taxon>
        <taxon>Philodinidae</taxon>
        <taxon>Rotaria</taxon>
    </lineage>
</organism>
<dbReference type="Proteomes" id="UP000663825">
    <property type="component" value="Unassembled WGS sequence"/>
</dbReference>
<feature type="domain" description="IRG-type G" evidence="3">
    <location>
        <begin position="76"/>
        <end position="298"/>
    </location>
</feature>
<accession>A0A817L0Q1</accession>
<name>A0A817L0Q1_9BILA</name>
<dbReference type="SUPFAM" id="SSF52540">
    <property type="entry name" value="P-loop containing nucleoside triphosphate hydrolases"/>
    <property type="match status" value="1"/>
</dbReference>
<dbReference type="Gene3D" id="3.40.50.300">
    <property type="entry name" value="P-loop containing nucleotide triphosphate hydrolases"/>
    <property type="match status" value="1"/>
</dbReference>
<dbReference type="PANTHER" id="PTHR14143">
    <property type="entry name" value="INTERFERON-INDUCIBLE GTPASE FAMILY MEMBER"/>
    <property type="match status" value="1"/>
</dbReference>
<dbReference type="InterPro" id="IPR030385">
    <property type="entry name" value="G_IRG_dom"/>
</dbReference>
<evidence type="ECO:0000256" key="2">
    <source>
        <dbReference type="SAM" id="SignalP"/>
    </source>
</evidence>
<proteinExistence type="inferred from homology"/>
<comment type="caution">
    <text evidence="4">The sequence shown here is derived from an EMBL/GenBank/DDBJ whole genome shotgun (WGS) entry which is preliminary data.</text>
</comment>
<keyword evidence="2" id="KW-0732">Signal</keyword>
<dbReference type="Pfam" id="PF05049">
    <property type="entry name" value="IIGP"/>
    <property type="match status" value="1"/>
</dbReference>
<dbReference type="InterPro" id="IPR007743">
    <property type="entry name" value="Immunity-related_GTPase-like"/>
</dbReference>
<evidence type="ECO:0000313" key="7">
    <source>
        <dbReference type="Proteomes" id="UP000663873"/>
    </source>
</evidence>
<dbReference type="GO" id="GO:0005525">
    <property type="term" value="F:GTP binding"/>
    <property type="evidence" value="ECO:0007669"/>
    <property type="project" value="InterPro"/>
</dbReference>
<dbReference type="Proteomes" id="UP000663873">
    <property type="component" value="Unassembled WGS sequence"/>
</dbReference>
<dbReference type="PROSITE" id="PS51716">
    <property type="entry name" value="G_IRG"/>
    <property type="match status" value="1"/>
</dbReference>
<feature type="signal peptide" evidence="2">
    <location>
        <begin position="1"/>
        <end position="18"/>
    </location>
</feature>